<keyword evidence="11" id="KW-0187">Copper transport</keyword>
<dbReference type="PANTHER" id="PTHR43520:SF8">
    <property type="entry name" value="P-TYPE CU(+) TRANSPORTER"/>
    <property type="match status" value="1"/>
</dbReference>
<dbReference type="InterPro" id="IPR023299">
    <property type="entry name" value="ATPase_P-typ_cyto_dom_N"/>
</dbReference>
<keyword evidence="17" id="KW-0406">Ion transport</keyword>
<evidence type="ECO:0000256" key="18">
    <source>
        <dbReference type="ARBA" id="ARBA00023136"/>
    </source>
</evidence>
<dbReference type="InterPro" id="IPR018303">
    <property type="entry name" value="ATPase_P-typ_P_site"/>
</dbReference>
<dbReference type="InterPro" id="IPR006121">
    <property type="entry name" value="HMA_dom"/>
</dbReference>
<evidence type="ECO:0000256" key="19">
    <source>
        <dbReference type="SAM" id="Phobius"/>
    </source>
</evidence>
<dbReference type="SFLD" id="SFLDF00027">
    <property type="entry name" value="p-type_atpase"/>
    <property type="match status" value="1"/>
</dbReference>
<dbReference type="Gene3D" id="3.40.1110.10">
    <property type="entry name" value="Calcium-transporting ATPase, cytoplasmic domain N"/>
    <property type="match status" value="1"/>
</dbReference>
<keyword evidence="7 19" id="KW-0812">Transmembrane</keyword>
<dbReference type="EC" id="7.2.2.8" evidence="3"/>
<dbReference type="FunFam" id="3.30.70.100:FF:000001">
    <property type="entry name" value="ATPase copper transporting beta"/>
    <property type="match status" value="1"/>
</dbReference>
<keyword evidence="16" id="KW-0186">Copper</keyword>
<feature type="transmembrane region" description="Helical" evidence="19">
    <location>
        <begin position="775"/>
        <end position="797"/>
    </location>
</feature>
<dbReference type="PRINTS" id="PR00943">
    <property type="entry name" value="CUATPASE"/>
</dbReference>
<evidence type="ECO:0000256" key="6">
    <source>
        <dbReference type="ARBA" id="ARBA00022553"/>
    </source>
</evidence>
<comment type="subcellular location">
    <subcellularLocation>
        <location evidence="1">Cell membrane</location>
        <topology evidence="1">Multi-pass membrane protein</topology>
    </subcellularLocation>
</comment>
<dbReference type="NCBIfam" id="TIGR01494">
    <property type="entry name" value="ATPase_P-type"/>
    <property type="match status" value="1"/>
</dbReference>
<dbReference type="PANTHER" id="PTHR43520">
    <property type="entry name" value="ATP7, ISOFORM B"/>
    <property type="match status" value="1"/>
</dbReference>
<keyword evidence="15 19" id="KW-1133">Transmembrane helix</keyword>
<dbReference type="InterPro" id="IPR036412">
    <property type="entry name" value="HAD-like_sf"/>
</dbReference>
<dbReference type="InterPro" id="IPR017969">
    <property type="entry name" value="Heavy-metal-associated_CS"/>
</dbReference>
<evidence type="ECO:0000256" key="16">
    <source>
        <dbReference type="ARBA" id="ARBA00023008"/>
    </source>
</evidence>
<evidence type="ECO:0000256" key="2">
    <source>
        <dbReference type="ARBA" id="ARBA00006024"/>
    </source>
</evidence>
<dbReference type="SUPFAM" id="SSF81665">
    <property type="entry name" value="Calcium ATPase, transmembrane domain M"/>
    <property type="match status" value="1"/>
</dbReference>
<dbReference type="PROSITE" id="PS01047">
    <property type="entry name" value="HMA_1"/>
    <property type="match status" value="1"/>
</dbReference>
<gene>
    <name evidence="21" type="ORF">MNBD_NITROSPIRAE03-1834</name>
</gene>
<keyword evidence="5" id="KW-1003">Cell membrane</keyword>
<keyword evidence="10" id="KW-0547">Nucleotide-binding</keyword>
<dbReference type="InterPro" id="IPR023298">
    <property type="entry name" value="ATPase_P-typ_TM_dom_sf"/>
</dbReference>
<dbReference type="GO" id="GO:0005886">
    <property type="term" value="C:plasma membrane"/>
    <property type="evidence" value="ECO:0007669"/>
    <property type="project" value="UniProtKB-SubCell"/>
</dbReference>
<keyword evidence="18 19" id="KW-0472">Membrane</keyword>
<evidence type="ECO:0000256" key="5">
    <source>
        <dbReference type="ARBA" id="ARBA00022475"/>
    </source>
</evidence>
<dbReference type="Pfam" id="PF00403">
    <property type="entry name" value="HMA"/>
    <property type="match status" value="2"/>
</dbReference>
<keyword evidence="4" id="KW-0813">Transport</keyword>
<accession>A0A3B1DHS1</accession>
<protein>
    <recommendedName>
        <fullName evidence="3">P-type Cu(+) transporter</fullName>
        <ecNumber evidence="3">7.2.2.8</ecNumber>
    </recommendedName>
</protein>
<dbReference type="InterPro" id="IPR001757">
    <property type="entry name" value="P_typ_ATPase"/>
</dbReference>
<feature type="transmembrane region" description="Helical" evidence="19">
    <location>
        <begin position="431"/>
        <end position="453"/>
    </location>
</feature>
<dbReference type="Pfam" id="PF00122">
    <property type="entry name" value="E1-E2_ATPase"/>
    <property type="match status" value="1"/>
</dbReference>
<feature type="transmembrane region" description="Helical" evidence="19">
    <location>
        <begin position="280"/>
        <end position="297"/>
    </location>
</feature>
<dbReference type="PROSITE" id="PS50846">
    <property type="entry name" value="HMA_2"/>
    <property type="match status" value="2"/>
</dbReference>
<dbReference type="InterPro" id="IPR023214">
    <property type="entry name" value="HAD_sf"/>
</dbReference>
<keyword evidence="8" id="KW-0479">Metal-binding</keyword>
<dbReference type="InterPro" id="IPR059000">
    <property type="entry name" value="ATPase_P-type_domA"/>
</dbReference>
<dbReference type="NCBIfam" id="TIGR01525">
    <property type="entry name" value="ATPase-IB_hvy"/>
    <property type="match status" value="1"/>
</dbReference>
<dbReference type="GO" id="GO:0016887">
    <property type="term" value="F:ATP hydrolysis activity"/>
    <property type="evidence" value="ECO:0007669"/>
    <property type="project" value="InterPro"/>
</dbReference>
<dbReference type="SUPFAM" id="SSF81653">
    <property type="entry name" value="Calcium ATPase, transduction domain A"/>
    <property type="match status" value="1"/>
</dbReference>
<dbReference type="GO" id="GO:0055070">
    <property type="term" value="P:copper ion homeostasis"/>
    <property type="evidence" value="ECO:0007669"/>
    <property type="project" value="TreeGrafter"/>
</dbReference>
<dbReference type="Gene3D" id="3.30.70.100">
    <property type="match status" value="2"/>
</dbReference>
<evidence type="ECO:0000259" key="20">
    <source>
        <dbReference type="PROSITE" id="PS50846"/>
    </source>
</evidence>
<dbReference type="PRINTS" id="PR00119">
    <property type="entry name" value="CATATPASE"/>
</dbReference>
<keyword evidence="9" id="KW-0677">Repeat</keyword>
<evidence type="ECO:0000256" key="4">
    <source>
        <dbReference type="ARBA" id="ARBA00022448"/>
    </source>
</evidence>
<evidence type="ECO:0000256" key="13">
    <source>
        <dbReference type="ARBA" id="ARBA00022842"/>
    </source>
</evidence>
<dbReference type="SUPFAM" id="SSF55008">
    <property type="entry name" value="HMA, heavy metal-associated domain"/>
    <property type="match status" value="2"/>
</dbReference>
<reference evidence="21" key="1">
    <citation type="submission" date="2018-06" db="EMBL/GenBank/DDBJ databases">
        <authorList>
            <person name="Zhirakovskaya E."/>
        </authorList>
    </citation>
    <scope>NUCLEOTIDE SEQUENCE</scope>
</reference>
<comment type="similarity">
    <text evidence="2">Belongs to the cation transport ATPase (P-type) (TC 3.A.3) family. Type IB subfamily.</text>
</comment>
<dbReference type="InterPro" id="IPR044492">
    <property type="entry name" value="P_typ_ATPase_HD_dom"/>
</dbReference>
<dbReference type="Pfam" id="PF00702">
    <property type="entry name" value="Hydrolase"/>
    <property type="match status" value="1"/>
</dbReference>
<dbReference type="FunFam" id="3.40.50.1000:FF:000144">
    <property type="entry name" value="copper-transporting ATPase 1 isoform X2"/>
    <property type="match status" value="1"/>
</dbReference>
<keyword evidence="21" id="KW-0378">Hydrolase</keyword>
<keyword evidence="12" id="KW-0067">ATP-binding</keyword>
<dbReference type="PRINTS" id="PR00942">
    <property type="entry name" value="CUATPASEI"/>
</dbReference>
<dbReference type="CDD" id="cd00371">
    <property type="entry name" value="HMA"/>
    <property type="match status" value="2"/>
</dbReference>
<feature type="domain" description="HMA" evidence="20">
    <location>
        <begin position="91"/>
        <end position="157"/>
    </location>
</feature>
<dbReference type="FunFam" id="3.30.70.100:FF:000005">
    <property type="entry name" value="Copper-exporting P-type ATPase A"/>
    <property type="match status" value="1"/>
</dbReference>
<dbReference type="GO" id="GO:0005507">
    <property type="term" value="F:copper ion binding"/>
    <property type="evidence" value="ECO:0007669"/>
    <property type="project" value="InterPro"/>
</dbReference>
<dbReference type="InterPro" id="IPR006122">
    <property type="entry name" value="HMA_Cu_ion-bd"/>
</dbReference>
<feature type="domain" description="HMA" evidence="20">
    <location>
        <begin position="23"/>
        <end position="89"/>
    </location>
</feature>
<organism evidence="21">
    <name type="scientific">hydrothermal vent metagenome</name>
    <dbReference type="NCBI Taxonomy" id="652676"/>
    <lineage>
        <taxon>unclassified sequences</taxon>
        <taxon>metagenomes</taxon>
        <taxon>ecological metagenomes</taxon>
    </lineage>
</organism>
<dbReference type="PROSITE" id="PS00154">
    <property type="entry name" value="ATPASE_E1_E2"/>
    <property type="match status" value="1"/>
</dbReference>
<dbReference type="FunFam" id="2.70.150.10:FF:000020">
    <property type="entry name" value="Copper-exporting P-type ATPase A"/>
    <property type="match status" value="1"/>
</dbReference>
<feature type="transmembrane region" description="Helical" evidence="19">
    <location>
        <begin position="250"/>
        <end position="268"/>
    </location>
</feature>
<dbReference type="InterPro" id="IPR008250">
    <property type="entry name" value="ATPase_P-typ_transduc_dom_A_sf"/>
</dbReference>
<evidence type="ECO:0000256" key="10">
    <source>
        <dbReference type="ARBA" id="ARBA00022741"/>
    </source>
</evidence>
<evidence type="ECO:0000256" key="12">
    <source>
        <dbReference type="ARBA" id="ARBA00022840"/>
    </source>
</evidence>
<name>A0A3B1DHS1_9ZZZZ</name>
<evidence type="ECO:0000256" key="9">
    <source>
        <dbReference type="ARBA" id="ARBA00022737"/>
    </source>
</evidence>
<dbReference type="NCBIfam" id="TIGR00003">
    <property type="entry name" value="copper ion binding protein"/>
    <property type="match status" value="2"/>
</dbReference>
<dbReference type="SUPFAM" id="SSF56784">
    <property type="entry name" value="HAD-like"/>
    <property type="match status" value="1"/>
</dbReference>
<dbReference type="Gene3D" id="3.40.50.1000">
    <property type="entry name" value="HAD superfamily/HAD-like"/>
    <property type="match status" value="1"/>
</dbReference>
<dbReference type="GO" id="GO:0140581">
    <property type="term" value="F:P-type monovalent copper transporter activity"/>
    <property type="evidence" value="ECO:0007669"/>
    <property type="project" value="UniProtKB-EC"/>
</dbReference>
<dbReference type="NCBIfam" id="TIGR01511">
    <property type="entry name" value="ATPase-IB1_Cu"/>
    <property type="match status" value="1"/>
</dbReference>
<dbReference type="GO" id="GO:0005524">
    <property type="term" value="F:ATP binding"/>
    <property type="evidence" value="ECO:0007669"/>
    <property type="project" value="UniProtKB-KW"/>
</dbReference>
<feature type="transmembrane region" description="Helical" evidence="19">
    <location>
        <begin position="180"/>
        <end position="199"/>
    </location>
</feature>
<dbReference type="CDD" id="cd02094">
    <property type="entry name" value="P-type_ATPase_Cu-like"/>
    <property type="match status" value="1"/>
</dbReference>
<evidence type="ECO:0000256" key="3">
    <source>
        <dbReference type="ARBA" id="ARBA00012517"/>
    </source>
</evidence>
<evidence type="ECO:0000256" key="7">
    <source>
        <dbReference type="ARBA" id="ARBA00022692"/>
    </source>
</evidence>
<dbReference type="InterPro" id="IPR027256">
    <property type="entry name" value="P-typ_ATPase_IB"/>
</dbReference>
<evidence type="ECO:0000256" key="17">
    <source>
        <dbReference type="ARBA" id="ARBA00023065"/>
    </source>
</evidence>
<dbReference type="InterPro" id="IPR036163">
    <property type="entry name" value="HMA_dom_sf"/>
</dbReference>
<dbReference type="Gene3D" id="2.70.150.10">
    <property type="entry name" value="Calcium-transporting ATPase, cytoplasmic transduction domain A"/>
    <property type="match status" value="1"/>
</dbReference>
<dbReference type="AlphaFoldDB" id="A0A3B1DHS1"/>
<evidence type="ECO:0000256" key="11">
    <source>
        <dbReference type="ARBA" id="ARBA00022796"/>
    </source>
</evidence>
<evidence type="ECO:0000313" key="21">
    <source>
        <dbReference type="EMBL" id="VAX34460.1"/>
    </source>
</evidence>
<keyword evidence="14" id="KW-1278">Translocase</keyword>
<feature type="transmembrane region" description="Helical" evidence="19">
    <location>
        <begin position="459"/>
        <end position="482"/>
    </location>
</feature>
<evidence type="ECO:0000256" key="8">
    <source>
        <dbReference type="ARBA" id="ARBA00022723"/>
    </source>
</evidence>
<evidence type="ECO:0000256" key="14">
    <source>
        <dbReference type="ARBA" id="ARBA00022967"/>
    </source>
</evidence>
<keyword evidence="6" id="KW-0597">Phosphoprotein</keyword>
<dbReference type="SFLD" id="SFLDS00003">
    <property type="entry name" value="Haloacid_Dehalogenase"/>
    <property type="match status" value="1"/>
</dbReference>
<feature type="transmembrane region" description="Helical" evidence="19">
    <location>
        <begin position="803"/>
        <end position="822"/>
    </location>
</feature>
<feature type="transmembrane region" description="Helical" evidence="19">
    <location>
        <begin position="211"/>
        <end position="229"/>
    </location>
</feature>
<dbReference type="GO" id="GO:0043682">
    <property type="term" value="F:P-type divalent copper transporter activity"/>
    <property type="evidence" value="ECO:0007669"/>
    <property type="project" value="TreeGrafter"/>
</dbReference>
<sequence>MIKQQALIPSATTGVSGENKGEVRIELPIAGMTCASCTATITKVLASTNGVSQANLNFVSKKAFVSYDPTRVRVGQIIKVIKDSGYDVSSEKVTLKIREMTCASCVKKVEDALKGSPGVIWAEVNLGSESAVIEYLSSMTDLKSLKKTIESAGYKTGTEESQSREENSKVREYRSLMRRFIVASIISLPVIVVSYPKFFPGFKDMDMDTLRLLWIGASILTVPALVYSGSSFFKGAVAAFRHRAADMNTLIALGTGMAWLFSTVVVLFPELFPENAREPYFDVVSVVIALVVLGQALELRAKGRTSEAIKKLMGLQAKTARVVRNGNEVDIPIEEVLVGDKVIVRPGEKIPVDGVLVEGRSSVDESMLTGEPLPAEKQEGDEVIGGTINKTGAFKFKATKVGKDTALAQIIKMVQEAQGSKAPIQKLADTVSGYFVPAVMVIAVTSFVLWYDLGPEPRIILALLGAVTTLIVACPCALGLATPTSLMIGVGKAAENGILIRNGEAIQVASALDTVVLDKTGTITIGKPALTDVIVTGEGNEKDVVRFAAALEKNSEHPLAEAILQGARSRDIVPSDPEDFKAIPGHGVEGIVDGHRINLGNRKLMDRIGADLGVLEKDSHTLADEGKTPIFIAIDGKAAGVIAVSDPLKEDSIEAIKGLKGLGVDVVMITGDNRRTAKAIAKRVGIERVLAEVLPEDKAREVQKLQLEGRKVAFVGDGINDAPALARADVGMAIGTGTDVAIEASDITLIKGSLLGIQAAFSISKATMKNVRENLFGAFFYNTALIPVAAGILYPLWGITMNPILAGAAMAMSSLTVVSNANRLRFLKVTGRDG</sequence>
<dbReference type="SFLD" id="SFLDG00002">
    <property type="entry name" value="C1.7:_P-type_atpase_like"/>
    <property type="match status" value="1"/>
</dbReference>
<evidence type="ECO:0000256" key="15">
    <source>
        <dbReference type="ARBA" id="ARBA00022989"/>
    </source>
</evidence>
<evidence type="ECO:0000256" key="1">
    <source>
        <dbReference type="ARBA" id="ARBA00004651"/>
    </source>
</evidence>
<keyword evidence="13" id="KW-0460">Magnesium</keyword>
<dbReference type="EMBL" id="UOGI01000325">
    <property type="protein sequence ID" value="VAX34460.1"/>
    <property type="molecule type" value="Genomic_DNA"/>
</dbReference>
<proteinExistence type="inferred from homology"/>